<keyword evidence="5 14" id="KW-0479">Metal-binding</keyword>
<feature type="domain" description="Peptidase M28" evidence="15">
    <location>
        <begin position="169"/>
        <end position="360"/>
    </location>
</feature>
<proteinExistence type="inferred from homology"/>
<dbReference type="Gene3D" id="3.40.630.10">
    <property type="entry name" value="Zn peptidases"/>
    <property type="match status" value="1"/>
</dbReference>
<evidence type="ECO:0000256" key="10">
    <source>
        <dbReference type="ARBA" id="ARBA00023157"/>
    </source>
</evidence>
<keyword evidence="3" id="KW-0031">Aminopeptidase</keyword>
<organism evidence="16">
    <name type="scientific">Bionectria ochroleuca</name>
    <name type="common">Gliocladium roseum</name>
    <dbReference type="NCBI Taxonomy" id="29856"/>
    <lineage>
        <taxon>Eukaryota</taxon>
        <taxon>Fungi</taxon>
        <taxon>Dikarya</taxon>
        <taxon>Ascomycota</taxon>
        <taxon>Pezizomycotina</taxon>
        <taxon>Sordariomycetes</taxon>
        <taxon>Hypocreomycetidae</taxon>
        <taxon>Hypocreales</taxon>
        <taxon>Bionectriaceae</taxon>
        <taxon>Clonostachys</taxon>
    </lineage>
</organism>
<name>A0A0B7K6Q5_BIOOC</name>
<dbReference type="PANTHER" id="PTHR12147">
    <property type="entry name" value="METALLOPEPTIDASE M28 FAMILY MEMBER"/>
    <property type="match status" value="1"/>
</dbReference>
<evidence type="ECO:0000256" key="7">
    <source>
        <dbReference type="ARBA" id="ARBA00022801"/>
    </source>
</evidence>
<keyword evidence="9" id="KW-0865">Zymogen</keyword>
<evidence type="ECO:0000313" key="17">
    <source>
        <dbReference type="EMBL" id="KAF9750894.1"/>
    </source>
</evidence>
<evidence type="ECO:0000256" key="2">
    <source>
        <dbReference type="ARBA" id="ARBA00011245"/>
    </source>
</evidence>
<dbReference type="GO" id="GO:0004177">
    <property type="term" value="F:aminopeptidase activity"/>
    <property type="evidence" value="ECO:0007669"/>
    <property type="project" value="UniProtKB-KW"/>
</dbReference>
<evidence type="ECO:0000313" key="16">
    <source>
        <dbReference type="EMBL" id="CEO52839.1"/>
    </source>
</evidence>
<accession>A0A0B7K6Q5</accession>
<evidence type="ECO:0000256" key="11">
    <source>
        <dbReference type="ARBA" id="ARBA00023180"/>
    </source>
</evidence>
<reference evidence="17" key="2">
    <citation type="submission" date="2020-10" db="EMBL/GenBank/DDBJ databases">
        <title>High-Quality Genome Resource of Clonostachys rosea strain S41 by Oxford Nanopore Long-Read Sequencing.</title>
        <authorList>
            <person name="Wang H."/>
        </authorList>
    </citation>
    <scope>NUCLEOTIDE SEQUENCE</scope>
    <source>
        <strain evidence="17">S41</strain>
    </source>
</reference>
<evidence type="ECO:0000259" key="15">
    <source>
        <dbReference type="Pfam" id="PF04389"/>
    </source>
</evidence>
<comment type="function">
    <text evidence="12">Extracellular aminopeptidase that allows assimilation of proteinaceous substrates.</text>
</comment>
<keyword evidence="10" id="KW-1015">Disulfide bond</keyword>
<keyword evidence="8 14" id="KW-0862">Zinc</keyword>
<feature type="signal peptide" evidence="14">
    <location>
        <begin position="1"/>
        <end position="19"/>
    </location>
</feature>
<evidence type="ECO:0000256" key="3">
    <source>
        <dbReference type="ARBA" id="ARBA00022438"/>
    </source>
</evidence>
<keyword evidence="11" id="KW-0325">Glycoprotein</keyword>
<dbReference type="GO" id="GO:0008235">
    <property type="term" value="F:metalloexopeptidase activity"/>
    <property type="evidence" value="ECO:0007669"/>
    <property type="project" value="InterPro"/>
</dbReference>
<evidence type="ECO:0000256" key="9">
    <source>
        <dbReference type="ARBA" id="ARBA00023145"/>
    </source>
</evidence>
<evidence type="ECO:0000256" key="1">
    <source>
        <dbReference type="ARBA" id="ARBA00001947"/>
    </source>
</evidence>
<evidence type="ECO:0000256" key="8">
    <source>
        <dbReference type="ARBA" id="ARBA00022833"/>
    </source>
</evidence>
<dbReference type="GO" id="GO:0006508">
    <property type="term" value="P:proteolysis"/>
    <property type="evidence" value="ECO:0007669"/>
    <property type="project" value="UniProtKB-KW"/>
</dbReference>
<dbReference type="SUPFAM" id="SSF53187">
    <property type="entry name" value="Zn-dependent exopeptidases"/>
    <property type="match status" value="1"/>
</dbReference>
<keyword evidence="6 14" id="KW-0732">Signal</keyword>
<feature type="chain" id="PRO_5044513646" description="Peptide hydrolase" evidence="14">
    <location>
        <begin position="20"/>
        <end position="371"/>
    </location>
</feature>
<dbReference type="Proteomes" id="UP000616885">
    <property type="component" value="Unassembled WGS sequence"/>
</dbReference>
<keyword evidence="4 14" id="KW-0645">Protease</keyword>
<dbReference type="PANTHER" id="PTHR12147:SF56">
    <property type="entry name" value="AMINOPEPTIDASE YDR415C-RELATED"/>
    <property type="match status" value="1"/>
</dbReference>
<comment type="cofactor">
    <cofactor evidence="1">
        <name>Zn(2+)</name>
        <dbReference type="ChEBI" id="CHEBI:29105"/>
    </cofactor>
</comment>
<dbReference type="GO" id="GO:0046872">
    <property type="term" value="F:metal ion binding"/>
    <property type="evidence" value="ECO:0007669"/>
    <property type="project" value="UniProtKB-KW"/>
</dbReference>
<evidence type="ECO:0000256" key="6">
    <source>
        <dbReference type="ARBA" id="ARBA00022729"/>
    </source>
</evidence>
<dbReference type="EMBL" id="JADCTT010000006">
    <property type="protein sequence ID" value="KAF9750894.1"/>
    <property type="molecule type" value="Genomic_DNA"/>
</dbReference>
<gene>
    <name evidence="16" type="ORF">BN869_000008897_1</name>
    <name evidence="17" type="ORF">IM811_015114</name>
</gene>
<comment type="subunit">
    <text evidence="2">Monomer.</text>
</comment>
<dbReference type="AlphaFoldDB" id="A0A0B7K6Q5"/>
<dbReference type="EMBL" id="CDPU01000031">
    <property type="protein sequence ID" value="CEO52839.1"/>
    <property type="molecule type" value="Genomic_DNA"/>
</dbReference>
<evidence type="ECO:0000256" key="4">
    <source>
        <dbReference type="ARBA" id="ARBA00022670"/>
    </source>
</evidence>
<evidence type="ECO:0000256" key="14">
    <source>
        <dbReference type="RuleBase" id="RU361240"/>
    </source>
</evidence>
<protein>
    <recommendedName>
        <fullName evidence="14">Peptide hydrolase</fullName>
        <ecNumber evidence="14">3.4.-.-</ecNumber>
    </recommendedName>
</protein>
<comment type="similarity">
    <text evidence="13">Belongs to the peptidase M28 family. M28E subfamily.</text>
</comment>
<reference evidence="16" key="1">
    <citation type="submission" date="2015-01" db="EMBL/GenBank/DDBJ databases">
        <authorList>
            <person name="Durling Mikael"/>
        </authorList>
    </citation>
    <scope>NUCLEOTIDE SEQUENCE</scope>
</reference>
<sequence length="371" mass="40280">MHFSTAVVALVASLQITYAAPSEKIVRESSLRLIKTSEDDPGQWVTEEEKYENFTAKKIGFIDITEIRDVDVLSRLSKTDAENAASIQAVAYPSKVEHVDEANGLIGKASSTNPQSWLRTLTNYNTRHYQSSTGTQAATWLFNTVKSVASANSAITVRQVTHSFNQPSIIATIPGTTSDLIIVGAHLDSTTGSSSSRSPGADDNGSGTVTILEALRVLAEQGYKPKNTLEFHWYGGEEGGLLGSKDVYSQYKTQNKNVLAFVNQDMTGYSPSGKVAVYTDYVDSALTSYVRVVATQYTGSAPSSSRCGYGCSDHASANSNGFPAAFVNEEVFENSNPNIHTSRDTYESIQWDAVLRHIKFTLGFLVEASYI</sequence>
<dbReference type="InterPro" id="IPR007484">
    <property type="entry name" value="Peptidase_M28"/>
</dbReference>
<dbReference type="InterPro" id="IPR045175">
    <property type="entry name" value="M28_fam"/>
</dbReference>
<evidence type="ECO:0000256" key="5">
    <source>
        <dbReference type="ARBA" id="ARBA00022723"/>
    </source>
</evidence>
<keyword evidence="7 14" id="KW-0378">Hydrolase</keyword>
<dbReference type="Pfam" id="PF04389">
    <property type="entry name" value="Peptidase_M28"/>
    <property type="match status" value="1"/>
</dbReference>
<evidence type="ECO:0000256" key="13">
    <source>
        <dbReference type="ARBA" id="ARBA00043962"/>
    </source>
</evidence>
<dbReference type="EC" id="3.4.-.-" evidence="14"/>
<evidence type="ECO:0000256" key="12">
    <source>
        <dbReference type="ARBA" id="ARBA00043843"/>
    </source>
</evidence>